<evidence type="ECO:0000256" key="1">
    <source>
        <dbReference type="SAM" id="Phobius"/>
    </source>
</evidence>
<feature type="transmembrane region" description="Helical" evidence="1">
    <location>
        <begin position="77"/>
        <end position="98"/>
    </location>
</feature>
<comment type="caution">
    <text evidence="2">The sequence shown here is derived from an EMBL/GenBank/DDBJ whole genome shotgun (WGS) entry which is preliminary data.</text>
</comment>
<dbReference type="Proteomes" id="UP000318422">
    <property type="component" value="Unassembled WGS sequence"/>
</dbReference>
<dbReference type="AlphaFoldDB" id="A0A4Y4CZV1"/>
<keyword evidence="1" id="KW-1133">Transmembrane helix</keyword>
<evidence type="ECO:0000313" key="3">
    <source>
        <dbReference type="Proteomes" id="UP000318422"/>
    </source>
</evidence>
<keyword evidence="1" id="KW-0472">Membrane</keyword>
<evidence type="ECO:0000313" key="2">
    <source>
        <dbReference type="EMBL" id="GEC97014.1"/>
    </source>
</evidence>
<reference evidence="2 3" key="1">
    <citation type="submission" date="2019-06" db="EMBL/GenBank/DDBJ databases">
        <title>Whole genome shotgun sequence of Zoogloea ramigera NBRC 15342.</title>
        <authorList>
            <person name="Hosoyama A."/>
            <person name="Uohara A."/>
            <person name="Ohji S."/>
            <person name="Ichikawa N."/>
        </authorList>
    </citation>
    <scope>NUCLEOTIDE SEQUENCE [LARGE SCALE GENOMIC DNA]</scope>
    <source>
        <strain evidence="2 3">NBRC 15342</strain>
    </source>
</reference>
<name>A0A4Y4CZV1_ZOORA</name>
<dbReference type="OrthoDB" id="9182448at2"/>
<sequence>MTLKILIMLLLIVGSVMEPLRLYQIVTGSLGRRRGITGPAVIKASRLFYWAFPFWLALVWGFVNIELLQRCTGDTCIGYMLPAIPFPFIYGLAEFRLLMGWQGSEG</sequence>
<feature type="transmembrane region" description="Helical" evidence="1">
    <location>
        <begin position="47"/>
        <end position="65"/>
    </location>
</feature>
<feature type="transmembrane region" description="Helical" evidence="1">
    <location>
        <begin position="6"/>
        <end position="26"/>
    </location>
</feature>
<keyword evidence="3" id="KW-1185">Reference proteome</keyword>
<gene>
    <name evidence="2" type="ORF">ZRA01_30870</name>
</gene>
<organism evidence="2 3">
    <name type="scientific">Zoogloea ramigera</name>
    <dbReference type="NCBI Taxonomy" id="350"/>
    <lineage>
        <taxon>Bacteria</taxon>
        <taxon>Pseudomonadati</taxon>
        <taxon>Pseudomonadota</taxon>
        <taxon>Betaproteobacteria</taxon>
        <taxon>Rhodocyclales</taxon>
        <taxon>Zoogloeaceae</taxon>
        <taxon>Zoogloea</taxon>
    </lineage>
</organism>
<proteinExistence type="predicted"/>
<keyword evidence="1" id="KW-0812">Transmembrane</keyword>
<accession>A0A4Y4CZV1</accession>
<dbReference type="RefSeq" id="WP_141353907.1">
    <property type="nucleotide sequence ID" value="NZ_BJNV01000061.1"/>
</dbReference>
<protein>
    <submittedName>
        <fullName evidence="2">Uncharacterized protein</fullName>
    </submittedName>
</protein>
<dbReference type="EMBL" id="BJNV01000061">
    <property type="protein sequence ID" value="GEC97014.1"/>
    <property type="molecule type" value="Genomic_DNA"/>
</dbReference>